<gene>
    <name evidence="3" type="ORF">B296_00008750</name>
</gene>
<name>A0A427AP95_ENSVE</name>
<evidence type="ECO:0000256" key="2">
    <source>
        <dbReference type="SAM" id="MobiDB-lite"/>
    </source>
</evidence>
<proteinExistence type="predicted"/>
<accession>A0A427AP95</accession>
<dbReference type="Proteomes" id="UP000287651">
    <property type="component" value="Unassembled WGS sequence"/>
</dbReference>
<comment type="caution">
    <text evidence="3">The sequence shown here is derived from an EMBL/GenBank/DDBJ whole genome shotgun (WGS) entry which is preliminary data.</text>
</comment>
<dbReference type="EMBL" id="AMZH03001776">
    <property type="protein sequence ID" value="RRT78038.1"/>
    <property type="molecule type" value="Genomic_DNA"/>
</dbReference>
<dbReference type="SUPFAM" id="SSF57997">
    <property type="entry name" value="Tropomyosin"/>
    <property type="match status" value="1"/>
</dbReference>
<feature type="coiled-coil region" evidence="1">
    <location>
        <begin position="364"/>
        <end position="567"/>
    </location>
</feature>
<protein>
    <recommendedName>
        <fullName evidence="5">Guanylate-binding protein/Atlastin C-terminal domain-containing protein</fullName>
    </recommendedName>
</protein>
<dbReference type="AlphaFoldDB" id="A0A427AP95"/>
<feature type="coiled-coil region" evidence="1">
    <location>
        <begin position="206"/>
        <end position="233"/>
    </location>
</feature>
<feature type="coiled-coil region" evidence="1">
    <location>
        <begin position="266"/>
        <end position="300"/>
    </location>
</feature>
<feature type="compositionally biased region" description="Polar residues" evidence="2">
    <location>
        <begin position="634"/>
        <end position="643"/>
    </location>
</feature>
<feature type="compositionally biased region" description="Basic and acidic residues" evidence="2">
    <location>
        <begin position="583"/>
        <end position="605"/>
    </location>
</feature>
<keyword evidence="1" id="KW-0175">Coiled coil</keyword>
<sequence>MLVLIGDCFATVGQEYKRTAFLEADLQCSKVIQSMETKLRAACHAPDAKLSDVIQVSQFVLEQAWKHDNIVHKNQNMFWYITETFRLFTWMSRQLLDSLLASFESSAHGPGKWKKLATFLQRRLLKISTITFILASSFYSLEGSISDLFRKQLNHVESERNSLKSRCRLSEDKLALLMKQLEANEKHRSEYLKRYEDAISDKEKISKDYSGRIADLQSKYSKLEERCLSLSNAFELAQHESSNWKNKYSESMGDQKAEEDKFKAQIAVLEARIGAAEGRLAAVREQAASAQEEASEWKRKYDVAVGDAKTALERAAVAQERTNKKVQAREDTLRTEYAEQLATKAAESELKRRESESSVLKDEIQGLLENLDTVKTMAQTHERQAKILEQENNHLQEKYLSESKKFDEADRRCKDAERNAKKATVLADTARAEVVAAQKEKNEAQRLAMERLALIEKAERQVESLERERNKLIDETEGLRQSEIDVIAKVALLEHRVEVREKEIEEMLSENNEQRSNTVQVLENLLATERAARAEANKRAEALSLQLQLTQGKLDSLQQELTSVRLNESALDTRMKSARGKRLRVDDNIGTESVHDMDTGEEVAKGRKRSKSTTSPFNHSQMEDGGSVFRGEQDNNQSRANQESETEDYRRFTVVKLKQELIKYGFGAQLLELRNPNKKDIIALYEKHVLGK</sequence>
<evidence type="ECO:0008006" key="5">
    <source>
        <dbReference type="Google" id="ProtNLM"/>
    </source>
</evidence>
<evidence type="ECO:0000256" key="1">
    <source>
        <dbReference type="SAM" id="Coils"/>
    </source>
</evidence>
<evidence type="ECO:0000313" key="4">
    <source>
        <dbReference type="Proteomes" id="UP000287651"/>
    </source>
</evidence>
<organism evidence="3 4">
    <name type="scientific">Ensete ventricosum</name>
    <name type="common">Abyssinian banana</name>
    <name type="synonym">Musa ensete</name>
    <dbReference type="NCBI Taxonomy" id="4639"/>
    <lineage>
        <taxon>Eukaryota</taxon>
        <taxon>Viridiplantae</taxon>
        <taxon>Streptophyta</taxon>
        <taxon>Embryophyta</taxon>
        <taxon>Tracheophyta</taxon>
        <taxon>Spermatophyta</taxon>
        <taxon>Magnoliopsida</taxon>
        <taxon>Liliopsida</taxon>
        <taxon>Zingiberales</taxon>
        <taxon>Musaceae</taxon>
        <taxon>Ensete</taxon>
    </lineage>
</organism>
<reference evidence="3 4" key="1">
    <citation type="journal article" date="2014" name="Agronomy (Basel)">
        <title>A Draft Genome Sequence for Ensete ventricosum, the Drought-Tolerant Tree Against Hunger.</title>
        <authorList>
            <person name="Harrison J."/>
            <person name="Moore K.A."/>
            <person name="Paszkiewicz K."/>
            <person name="Jones T."/>
            <person name="Grant M."/>
            <person name="Ambacheew D."/>
            <person name="Muzemil S."/>
            <person name="Studholme D.J."/>
        </authorList>
    </citation>
    <scope>NUCLEOTIDE SEQUENCE [LARGE SCALE GENOMIC DNA]</scope>
</reference>
<feature type="region of interest" description="Disordered" evidence="2">
    <location>
        <begin position="577"/>
        <end position="647"/>
    </location>
</feature>
<evidence type="ECO:0000313" key="3">
    <source>
        <dbReference type="EMBL" id="RRT78038.1"/>
    </source>
</evidence>